<feature type="region of interest" description="Disordered" evidence="1">
    <location>
        <begin position="1"/>
        <end position="22"/>
    </location>
</feature>
<sequence>MMTEEAKRAQREYMKQYRKRNREKVNELNRKWRQENPDKVREYNQRYWERKAKQMANE</sequence>
<keyword evidence="3" id="KW-1185">Reference proteome</keyword>
<gene>
    <name evidence="2" type="ORF">ABID56_002617</name>
</gene>
<evidence type="ECO:0000313" key="2">
    <source>
        <dbReference type="EMBL" id="MET3684480.1"/>
    </source>
</evidence>
<dbReference type="EMBL" id="JBEPMX010000023">
    <property type="protein sequence ID" value="MET3684480.1"/>
    <property type="molecule type" value="Genomic_DNA"/>
</dbReference>
<reference evidence="2 3" key="1">
    <citation type="submission" date="2024-06" db="EMBL/GenBank/DDBJ databases">
        <title>Genomic Encyclopedia of Type Strains, Phase IV (KMG-IV): sequencing the most valuable type-strain genomes for metagenomic binning, comparative biology and taxonomic classification.</title>
        <authorList>
            <person name="Goeker M."/>
        </authorList>
    </citation>
    <scope>NUCLEOTIDE SEQUENCE [LARGE SCALE GENOMIC DNA]</scope>
    <source>
        <strain evidence="2 3">DSM 23520</strain>
    </source>
</reference>
<name>A0ABV2L0L7_9BACI</name>
<evidence type="ECO:0000313" key="3">
    <source>
        <dbReference type="Proteomes" id="UP001549167"/>
    </source>
</evidence>
<accession>A0ABV2L0L7</accession>
<dbReference type="RefSeq" id="WP_354221861.1">
    <property type="nucleotide sequence ID" value="NZ_JBEPMX010000023.1"/>
</dbReference>
<protein>
    <submittedName>
        <fullName evidence="2">Uncharacterized protein</fullName>
    </submittedName>
</protein>
<proteinExistence type="predicted"/>
<dbReference type="Proteomes" id="UP001549167">
    <property type="component" value="Unassembled WGS sequence"/>
</dbReference>
<feature type="compositionally biased region" description="Basic and acidic residues" evidence="1">
    <location>
        <begin position="1"/>
        <end position="15"/>
    </location>
</feature>
<organism evidence="2 3">
    <name type="scientific">Alkalibacillus flavidus</name>
    <dbReference type="NCBI Taxonomy" id="546021"/>
    <lineage>
        <taxon>Bacteria</taxon>
        <taxon>Bacillati</taxon>
        <taxon>Bacillota</taxon>
        <taxon>Bacilli</taxon>
        <taxon>Bacillales</taxon>
        <taxon>Bacillaceae</taxon>
        <taxon>Alkalibacillus</taxon>
    </lineage>
</organism>
<comment type="caution">
    <text evidence="2">The sequence shown here is derived from an EMBL/GenBank/DDBJ whole genome shotgun (WGS) entry which is preliminary data.</text>
</comment>
<evidence type="ECO:0000256" key="1">
    <source>
        <dbReference type="SAM" id="MobiDB-lite"/>
    </source>
</evidence>